<organism evidence="2 3">
    <name type="scientific">Methylomonas fluvii</name>
    <dbReference type="NCBI Taxonomy" id="1854564"/>
    <lineage>
        <taxon>Bacteria</taxon>
        <taxon>Pseudomonadati</taxon>
        <taxon>Pseudomonadota</taxon>
        <taxon>Gammaproteobacteria</taxon>
        <taxon>Methylococcales</taxon>
        <taxon>Methylococcaceae</taxon>
        <taxon>Methylomonas</taxon>
    </lineage>
</organism>
<dbReference type="Pfam" id="PF14301">
    <property type="entry name" value="DUF4376"/>
    <property type="match status" value="1"/>
</dbReference>
<keyword evidence="3" id="KW-1185">Reference proteome</keyword>
<evidence type="ECO:0000259" key="1">
    <source>
        <dbReference type="Pfam" id="PF14301"/>
    </source>
</evidence>
<accession>A0ABR9DIG5</accession>
<dbReference type="EMBL" id="JACXST010000003">
    <property type="protein sequence ID" value="MBD9362896.1"/>
    <property type="molecule type" value="Genomic_DNA"/>
</dbReference>
<dbReference type="InterPro" id="IPR025484">
    <property type="entry name" value="DUF4376"/>
</dbReference>
<dbReference type="RefSeq" id="WP_192395627.1">
    <property type="nucleotide sequence ID" value="NZ_CAJHIU010000003.1"/>
</dbReference>
<reference evidence="2 3" key="1">
    <citation type="submission" date="2020-09" db="EMBL/GenBank/DDBJ databases">
        <title>Methylomonas albis sp. nov. and Methylomonas fluvii sp. nov.: Two cold-adapted methanotrophs from the River Elbe and an amended description of Methylovulum psychrotolerans strain Eb1.</title>
        <authorList>
            <person name="Bussmann I.K."/>
            <person name="Klings K.-W."/>
            <person name="Warnstedt J."/>
            <person name="Hoppert M."/>
            <person name="Saborowski A."/>
            <person name="Horn F."/>
            <person name="Liebner S."/>
        </authorList>
    </citation>
    <scope>NUCLEOTIDE SEQUENCE [LARGE SCALE GENOMIC DNA]</scope>
    <source>
        <strain evidence="2 3">EbB</strain>
    </source>
</reference>
<evidence type="ECO:0000313" key="2">
    <source>
        <dbReference type="EMBL" id="MBD9362896.1"/>
    </source>
</evidence>
<name>A0ABR9DIG5_9GAMM</name>
<gene>
    <name evidence="2" type="ORF">EBB_20825</name>
</gene>
<comment type="caution">
    <text evidence="2">The sequence shown here is derived from an EMBL/GenBank/DDBJ whole genome shotgun (WGS) entry which is preliminary data.</text>
</comment>
<evidence type="ECO:0000313" key="3">
    <source>
        <dbReference type="Proteomes" id="UP000641152"/>
    </source>
</evidence>
<sequence length="161" mass="17351">MNVVESDVVIDGYFESSTANIGDQFIGGQFFQQLLGVSQVRADKSRELRSAAQSAIIGGKQSNALGAMHTYPTTKDDQAFLTARYSKAVALGAAGEPYKFMCADAEGVWSRREHTAEQIIAVALAVEGHITDQLNKLDQLIADLSAAEDAEDLEAIEAIVW</sequence>
<dbReference type="Proteomes" id="UP000641152">
    <property type="component" value="Unassembled WGS sequence"/>
</dbReference>
<protein>
    <recommendedName>
        <fullName evidence="1">DUF4376 domain-containing protein</fullName>
    </recommendedName>
</protein>
<proteinExistence type="predicted"/>
<feature type="domain" description="DUF4376" evidence="1">
    <location>
        <begin position="39"/>
        <end position="154"/>
    </location>
</feature>